<dbReference type="PANTHER" id="PTHR44329:SF289">
    <property type="entry name" value="SERINE_THREONINE-PROTEIN KINASE VIK"/>
    <property type="match status" value="1"/>
</dbReference>
<evidence type="ECO:0000313" key="4">
    <source>
        <dbReference type="Proteomes" id="UP000007115"/>
    </source>
</evidence>
<name>G9N4C4_HYPVG</name>
<dbReference type="Proteomes" id="UP000007115">
    <property type="component" value="Unassembled WGS sequence"/>
</dbReference>
<dbReference type="GeneID" id="25797101"/>
<dbReference type="OrthoDB" id="1668230at2759"/>
<evidence type="ECO:0000313" key="3">
    <source>
        <dbReference type="EMBL" id="EHK18449.1"/>
    </source>
</evidence>
<dbReference type="OMA" id="FRENCRN"/>
<dbReference type="InterPro" id="IPR056884">
    <property type="entry name" value="NPHP3-like_N"/>
</dbReference>
<dbReference type="SUPFAM" id="SSF56112">
    <property type="entry name" value="Protein kinase-like (PK-like)"/>
    <property type="match status" value="1"/>
</dbReference>
<dbReference type="VEuPathDB" id="FungiDB:TRIVIDRAFT_68466"/>
<comment type="caution">
    <text evidence="3">The sequence shown here is derived from an EMBL/GenBank/DDBJ whole genome shotgun (WGS) entry which is preliminary data.</text>
</comment>
<gene>
    <name evidence="3" type="ORF">TRIVIDRAFT_68466</name>
</gene>
<dbReference type="eggNOG" id="KOG0194">
    <property type="taxonomic scope" value="Eukaryota"/>
</dbReference>
<sequence>MAVAADKNTGQKYCIIDALDECDRMSQGILLRQIQETFNACHKTNIHKPITSRRIVSRMHQHNFGMAEYKELCCNIRASLTRYSRRCPTIIGIERSPQLNWYRYFYSQIIIINTASSKGEFVAAGVTSIVERLPNGDIVKTPWDDPSRGDCVQDLITEAKIYRILGEHPRLVKLRSWDSVQHVMVMEYMLHGTLQQYIENHYKDISRPQQLQWARQAAEGLQLLHASDILHCDVGPHNFLLDASLDLKIADFSGSSINGSCASVCPRSRYRAPDPEWRPGKPPSLNEDLFALGSVFYFIFTGNPPFFELEEDEVERSYEAGVFPDLSAVLCSDIITMCWQQRAGSMFEQWPVATCPVHILYSLIT</sequence>
<keyword evidence="4" id="KW-1185">Reference proteome</keyword>
<dbReference type="InterPro" id="IPR051681">
    <property type="entry name" value="Ser/Thr_Kinases-Pseudokinases"/>
</dbReference>
<keyword evidence="1" id="KW-0677">Repeat</keyword>
<proteinExistence type="predicted"/>
<dbReference type="RefSeq" id="XP_013952648.1">
    <property type="nucleotide sequence ID" value="XM_014097173.1"/>
</dbReference>
<dbReference type="InParanoid" id="G9N4C4"/>
<organism evidence="3 4">
    <name type="scientific">Hypocrea virens (strain Gv29-8 / FGSC 10586)</name>
    <name type="common">Gliocladium virens</name>
    <name type="synonym">Trichoderma virens</name>
    <dbReference type="NCBI Taxonomy" id="413071"/>
    <lineage>
        <taxon>Eukaryota</taxon>
        <taxon>Fungi</taxon>
        <taxon>Dikarya</taxon>
        <taxon>Ascomycota</taxon>
        <taxon>Pezizomycotina</taxon>
        <taxon>Sordariomycetes</taxon>
        <taxon>Hypocreomycetidae</taxon>
        <taxon>Hypocreales</taxon>
        <taxon>Hypocreaceae</taxon>
        <taxon>Trichoderma</taxon>
    </lineage>
</organism>
<protein>
    <recommendedName>
        <fullName evidence="2">Protein kinase domain-containing protein</fullName>
    </recommendedName>
</protein>
<evidence type="ECO:0000256" key="1">
    <source>
        <dbReference type="ARBA" id="ARBA00022737"/>
    </source>
</evidence>
<dbReference type="GO" id="GO:0005524">
    <property type="term" value="F:ATP binding"/>
    <property type="evidence" value="ECO:0007669"/>
    <property type="project" value="InterPro"/>
</dbReference>
<dbReference type="EMBL" id="ABDF02000086">
    <property type="protein sequence ID" value="EHK18449.1"/>
    <property type="molecule type" value="Genomic_DNA"/>
</dbReference>
<dbReference type="Gene3D" id="1.10.510.10">
    <property type="entry name" value="Transferase(Phosphotransferase) domain 1"/>
    <property type="match status" value="1"/>
</dbReference>
<dbReference type="CDD" id="cd00180">
    <property type="entry name" value="PKc"/>
    <property type="match status" value="1"/>
</dbReference>
<evidence type="ECO:0000259" key="2">
    <source>
        <dbReference type="PROSITE" id="PS50011"/>
    </source>
</evidence>
<accession>G9N4C4</accession>
<dbReference type="PROSITE" id="PS50011">
    <property type="entry name" value="PROTEIN_KINASE_DOM"/>
    <property type="match status" value="1"/>
</dbReference>
<dbReference type="InterPro" id="IPR011009">
    <property type="entry name" value="Kinase-like_dom_sf"/>
</dbReference>
<dbReference type="AlphaFoldDB" id="G9N4C4"/>
<dbReference type="HOGENOM" id="CLU_815272_0_0_1"/>
<dbReference type="GO" id="GO:0004674">
    <property type="term" value="F:protein serine/threonine kinase activity"/>
    <property type="evidence" value="ECO:0007669"/>
    <property type="project" value="TreeGrafter"/>
</dbReference>
<dbReference type="Pfam" id="PF24883">
    <property type="entry name" value="NPHP3_N"/>
    <property type="match status" value="1"/>
</dbReference>
<dbReference type="Pfam" id="PF00069">
    <property type="entry name" value="Pkinase"/>
    <property type="match status" value="1"/>
</dbReference>
<dbReference type="PANTHER" id="PTHR44329">
    <property type="entry name" value="SERINE/THREONINE-PROTEIN KINASE TNNI3K-RELATED"/>
    <property type="match status" value="1"/>
</dbReference>
<reference evidence="3 4" key="1">
    <citation type="journal article" date="2011" name="Genome Biol.">
        <title>Comparative genome sequence analysis underscores mycoparasitism as the ancestral life style of Trichoderma.</title>
        <authorList>
            <person name="Kubicek C.P."/>
            <person name="Herrera-Estrella A."/>
            <person name="Seidl-Seiboth V."/>
            <person name="Martinez D.A."/>
            <person name="Druzhinina I.S."/>
            <person name="Thon M."/>
            <person name="Zeilinger S."/>
            <person name="Casas-Flores S."/>
            <person name="Horwitz B.A."/>
            <person name="Mukherjee P.K."/>
            <person name="Mukherjee M."/>
            <person name="Kredics L."/>
            <person name="Alcaraz L.D."/>
            <person name="Aerts A."/>
            <person name="Antal Z."/>
            <person name="Atanasova L."/>
            <person name="Cervantes-Badillo M.G."/>
            <person name="Challacombe J."/>
            <person name="Chertkov O."/>
            <person name="McCluskey K."/>
            <person name="Coulpier F."/>
            <person name="Deshpande N."/>
            <person name="von Doehren H."/>
            <person name="Ebbole D.J."/>
            <person name="Esquivel-Naranjo E.U."/>
            <person name="Fekete E."/>
            <person name="Flipphi M."/>
            <person name="Glaser F."/>
            <person name="Gomez-Rodriguez E.Y."/>
            <person name="Gruber S."/>
            <person name="Han C."/>
            <person name="Henrissat B."/>
            <person name="Hermosa R."/>
            <person name="Hernandez-Onate M."/>
            <person name="Karaffa L."/>
            <person name="Kosti I."/>
            <person name="Le Crom S."/>
            <person name="Lindquist E."/>
            <person name="Lucas S."/>
            <person name="Luebeck M."/>
            <person name="Luebeck P.S."/>
            <person name="Margeot A."/>
            <person name="Metz B."/>
            <person name="Misra M."/>
            <person name="Nevalainen H."/>
            <person name="Omann M."/>
            <person name="Packer N."/>
            <person name="Perrone G."/>
            <person name="Uresti-Rivera E.E."/>
            <person name="Salamov A."/>
            <person name="Schmoll M."/>
            <person name="Seiboth B."/>
            <person name="Shapiro H."/>
            <person name="Sukno S."/>
            <person name="Tamayo-Ramos J.A."/>
            <person name="Tisch D."/>
            <person name="Wiest A."/>
            <person name="Wilkinson H.H."/>
            <person name="Zhang M."/>
            <person name="Coutinho P.M."/>
            <person name="Kenerley C.M."/>
            <person name="Monte E."/>
            <person name="Baker S.E."/>
            <person name="Grigoriev I.V."/>
        </authorList>
    </citation>
    <scope>NUCLEOTIDE SEQUENCE [LARGE SCALE GENOMIC DNA]</scope>
    <source>
        <strain evidence="4">Gv29-8 / FGSC 10586</strain>
    </source>
</reference>
<feature type="domain" description="Protein kinase" evidence="2">
    <location>
        <begin position="116"/>
        <end position="361"/>
    </location>
</feature>
<dbReference type="STRING" id="413071.G9N4C4"/>
<dbReference type="InterPro" id="IPR000719">
    <property type="entry name" value="Prot_kinase_dom"/>
</dbReference>